<sequence>MSKSPIFPMPEPQHYSDYGFDPQIDYLQVLEEARRHRKRSEARSLDALHFKLQKPISKDDSKARKKRRWWWKSALRFWKRAKAGGDDHGSGSACRPKVHSTRPSYPYRAGSGPLYATESVGSSTHCRTSWPSSGPLAAAEVGAAPIPYLCLRDLNLVDGPRISASAAPTPMPIYLVT</sequence>
<organism evidence="1 2">
    <name type="scientific">Elaeis guineensis var. tenera</name>
    <name type="common">Oil palm</name>
    <dbReference type="NCBI Taxonomy" id="51953"/>
    <lineage>
        <taxon>Eukaryota</taxon>
        <taxon>Viridiplantae</taxon>
        <taxon>Streptophyta</taxon>
        <taxon>Embryophyta</taxon>
        <taxon>Tracheophyta</taxon>
        <taxon>Spermatophyta</taxon>
        <taxon>Magnoliopsida</taxon>
        <taxon>Liliopsida</taxon>
        <taxon>Arecaceae</taxon>
        <taxon>Arecoideae</taxon>
        <taxon>Cocoseae</taxon>
        <taxon>Elaeidinae</taxon>
        <taxon>Elaeis</taxon>
    </lineage>
</organism>
<dbReference type="InParanoid" id="A0A6I9S7E6"/>
<protein>
    <submittedName>
        <fullName evidence="2">Uncharacterized protein LOC105057446</fullName>
    </submittedName>
</protein>
<dbReference type="PANTHER" id="PTHR35488:SF2">
    <property type="entry name" value="OS05G0358900 PROTEIN"/>
    <property type="match status" value="1"/>
</dbReference>
<dbReference type="GeneID" id="105057446"/>
<dbReference type="KEGG" id="egu:105057446"/>
<name>A0A6I9S7E6_ELAGV</name>
<dbReference type="RefSeq" id="XP_010938357.1">
    <property type="nucleotide sequence ID" value="XM_010940055.3"/>
</dbReference>
<proteinExistence type="predicted"/>
<dbReference type="Proteomes" id="UP000504607">
    <property type="component" value="Chromosome 14"/>
</dbReference>
<dbReference type="PANTHER" id="PTHR35488">
    <property type="entry name" value="OS05G0358900 PROTEIN-RELATED"/>
    <property type="match status" value="1"/>
</dbReference>
<gene>
    <name evidence="2" type="primary">LOC105057446</name>
</gene>
<accession>A0A6I9S7E6</accession>
<dbReference type="AlphaFoldDB" id="A0A6I9S7E6"/>
<keyword evidence="1" id="KW-1185">Reference proteome</keyword>
<evidence type="ECO:0000313" key="2">
    <source>
        <dbReference type="RefSeq" id="XP_010938357.1"/>
    </source>
</evidence>
<evidence type="ECO:0000313" key="1">
    <source>
        <dbReference type="Proteomes" id="UP000504607"/>
    </source>
</evidence>
<dbReference type="OrthoDB" id="1913474at2759"/>
<reference evidence="2" key="1">
    <citation type="submission" date="2025-08" db="UniProtKB">
        <authorList>
            <consortium name="RefSeq"/>
        </authorList>
    </citation>
    <scope>IDENTIFICATION</scope>
</reference>